<dbReference type="Pfam" id="PF00563">
    <property type="entry name" value="EAL"/>
    <property type="match status" value="1"/>
</dbReference>
<dbReference type="InterPro" id="IPR050706">
    <property type="entry name" value="Cyclic-di-GMP_PDE-like"/>
</dbReference>
<feature type="transmembrane region" description="Helical" evidence="1">
    <location>
        <begin position="20"/>
        <end position="40"/>
    </location>
</feature>
<dbReference type="InterPro" id="IPR035919">
    <property type="entry name" value="EAL_sf"/>
</dbReference>
<dbReference type="PROSITE" id="PS50887">
    <property type="entry name" value="GGDEF"/>
    <property type="match status" value="1"/>
</dbReference>
<dbReference type="PhylomeDB" id="Q187F0"/>
<proteinExistence type="predicted"/>
<dbReference type="STRING" id="272563.CD630_18400"/>
<dbReference type="SUPFAM" id="SSF141868">
    <property type="entry name" value="EAL domain-like"/>
    <property type="match status" value="1"/>
</dbReference>
<dbReference type="AlphaFoldDB" id="Q187F0"/>
<dbReference type="BioCyc" id="PDIF272563:G12WB-1985-MONOMER"/>
<dbReference type="InterPro" id="IPR001633">
    <property type="entry name" value="EAL_dom"/>
</dbReference>
<dbReference type="SMART" id="SM00267">
    <property type="entry name" value="GGDEF"/>
    <property type="match status" value="1"/>
</dbReference>
<dbReference type="CDD" id="cd01949">
    <property type="entry name" value="GGDEF"/>
    <property type="match status" value="1"/>
</dbReference>
<dbReference type="eggNOG" id="COG2199">
    <property type="taxonomic scope" value="Bacteria"/>
</dbReference>
<dbReference type="eggNOG" id="COG2200">
    <property type="taxonomic scope" value="Bacteria"/>
</dbReference>
<dbReference type="Pfam" id="PF00990">
    <property type="entry name" value="GGDEF"/>
    <property type="match status" value="1"/>
</dbReference>
<dbReference type="OrthoDB" id="9762141at2"/>
<organism evidence="4 5">
    <name type="scientific">Clostridioides difficile (strain 630)</name>
    <name type="common">Peptoclostridium difficile</name>
    <dbReference type="NCBI Taxonomy" id="272563"/>
    <lineage>
        <taxon>Bacteria</taxon>
        <taxon>Bacillati</taxon>
        <taxon>Bacillota</taxon>
        <taxon>Clostridia</taxon>
        <taxon>Peptostreptococcales</taxon>
        <taxon>Peptostreptococcaceae</taxon>
        <taxon>Clostridioides</taxon>
    </lineage>
</organism>
<name>Q187F0_CLOD6</name>
<evidence type="ECO:0000313" key="5">
    <source>
        <dbReference type="Proteomes" id="UP000001978"/>
    </source>
</evidence>
<evidence type="ECO:0000256" key="1">
    <source>
        <dbReference type="SAM" id="Phobius"/>
    </source>
</evidence>
<sequence>MLKRVRCSYLKKNRLIAKNISIAFIVLFFFSVFTFFYVGNINRVLEYETNDIITVTIAGWIILSFLFLGIIIYILYSKANSQKTIEKVAYTDFVTGYSNWRKFELDVTNLLKKTSQNNKYAMVIFDIDKFKAINDIYGHKKGNLILKDIADTLNELTDINETFARVSADNFNILLTYNKKEDIINIIKKIMANNELVNLSFGIYEIKDKDLSVSVYSDRASLAKSSIKNNSDVNFAFFNDKLREKLLFEDKIEKEMEYALESGQFVMYLQPKYNIKLDKFCGSEALVRWQYTEKEVIYPGDFIPIFEKNGFIRKIDMYILEQACKEIRSLFDKGISPLPISVNFSRVDFFKKDFIENIVNICDRYKIPYSLIEIEITESSMFGDTDTLFNVSRNLQDIGFIVAMDDFGSGYSSVNMLKNIPLNVIKLDRGFFVDDKDVDKSQIVIKSIVSLIKQLGIRVVAEGIETRSQIEMLKKANCDIVQGYYFSKPLPIKEFEKLVYKI</sequence>
<dbReference type="CDD" id="cd01948">
    <property type="entry name" value="EAL"/>
    <property type="match status" value="1"/>
</dbReference>
<keyword evidence="1" id="KW-0812">Transmembrane</keyword>
<dbReference type="InterPro" id="IPR000160">
    <property type="entry name" value="GGDEF_dom"/>
</dbReference>
<feature type="domain" description="GGDEF" evidence="3">
    <location>
        <begin position="118"/>
        <end position="240"/>
    </location>
</feature>
<feature type="transmembrane region" description="Helical" evidence="1">
    <location>
        <begin position="52"/>
        <end position="76"/>
    </location>
</feature>
<keyword evidence="1" id="KW-1133">Transmembrane helix</keyword>
<dbReference type="SMART" id="SM00052">
    <property type="entry name" value="EAL"/>
    <property type="match status" value="1"/>
</dbReference>
<reference evidence="4 5" key="1">
    <citation type="journal article" date="2006" name="Nat. Genet.">
        <title>The multidrug-resistant human pathogen Clostridium difficile has a highly mobile, mosaic genome.</title>
        <authorList>
            <person name="Sebaihia M."/>
            <person name="Wren B.W."/>
            <person name="Mullany P."/>
            <person name="Fairweather N.F."/>
            <person name="Minton N."/>
            <person name="Stabler R."/>
            <person name="Thomson N.R."/>
            <person name="Roberts A.P."/>
            <person name="Cerdeno-Tarraga A.M."/>
            <person name="Wang H."/>
            <person name="Holden M.T.G."/>
            <person name="Wright A."/>
            <person name="Churcher C."/>
            <person name="Quail M.A."/>
            <person name="Baker S."/>
            <person name="Bason N."/>
            <person name="Brooks K."/>
            <person name="Chillingworth T."/>
            <person name="Cronin A."/>
            <person name="Davis P."/>
            <person name="Dowd L."/>
            <person name="Fraser A."/>
            <person name="Feltwell T."/>
            <person name="Hance Z."/>
            <person name="Holroyd S."/>
            <person name="Jagels K."/>
            <person name="Moule S."/>
            <person name="Mungall K."/>
            <person name="Price C."/>
            <person name="Rabbinowitsch R."/>
            <person name="Sharp S."/>
            <person name="Simmonds M."/>
            <person name="Steven K."/>
            <person name="Unwin L."/>
            <person name="Whithead S."/>
            <person name="Dupuy B."/>
            <person name="Dougan G."/>
            <person name="Barrell B.and.Parkhill.J."/>
        </authorList>
    </citation>
    <scope>NUCLEOTIDE SEQUENCE [LARGE SCALE GENOMIC DNA]</scope>
    <source>
        <strain evidence="4 5">630</strain>
    </source>
</reference>
<dbReference type="GO" id="GO:0071111">
    <property type="term" value="F:cyclic-guanylate-specific phosphodiesterase activity"/>
    <property type="evidence" value="ECO:0007669"/>
    <property type="project" value="InterPro"/>
</dbReference>
<protein>
    <submittedName>
        <fullName evidence="4">Two-component response regulator</fullName>
    </submittedName>
</protein>
<dbReference type="Proteomes" id="UP000001978">
    <property type="component" value="Chromosome"/>
</dbReference>
<dbReference type="PANTHER" id="PTHR33121">
    <property type="entry name" value="CYCLIC DI-GMP PHOSPHODIESTERASE PDEF"/>
    <property type="match status" value="1"/>
</dbReference>
<gene>
    <name evidence="4" type="ordered locus">CD630_18400</name>
</gene>
<evidence type="ECO:0000259" key="3">
    <source>
        <dbReference type="PROSITE" id="PS50887"/>
    </source>
</evidence>
<dbReference type="EnsemblBacteria" id="CAJ68711">
    <property type="protein sequence ID" value="CAJ68711"/>
    <property type="gene ID" value="CD630_18400"/>
</dbReference>
<dbReference type="PATRIC" id="fig|272563.8.peg.1931"/>
<dbReference type="InterPro" id="IPR043128">
    <property type="entry name" value="Rev_trsase/Diguanyl_cyclase"/>
</dbReference>
<dbReference type="PROSITE" id="PS50883">
    <property type="entry name" value="EAL"/>
    <property type="match status" value="1"/>
</dbReference>
<accession>Q187F0</accession>
<keyword evidence="1" id="KW-0472">Membrane</keyword>
<dbReference type="NCBIfam" id="TIGR00254">
    <property type="entry name" value="GGDEF"/>
    <property type="match status" value="1"/>
</dbReference>
<evidence type="ECO:0000259" key="2">
    <source>
        <dbReference type="PROSITE" id="PS50883"/>
    </source>
</evidence>
<dbReference type="InterPro" id="IPR029787">
    <property type="entry name" value="Nucleotide_cyclase"/>
</dbReference>
<dbReference type="PANTHER" id="PTHR33121:SF71">
    <property type="entry name" value="OXYGEN SENSOR PROTEIN DOSP"/>
    <property type="match status" value="1"/>
</dbReference>
<feature type="domain" description="EAL" evidence="2">
    <location>
        <begin position="249"/>
        <end position="502"/>
    </location>
</feature>
<dbReference type="Gene3D" id="3.20.20.450">
    <property type="entry name" value="EAL domain"/>
    <property type="match status" value="1"/>
</dbReference>
<dbReference type="Gene3D" id="3.30.70.270">
    <property type="match status" value="1"/>
</dbReference>
<dbReference type="SUPFAM" id="SSF55073">
    <property type="entry name" value="Nucleotide cyclase"/>
    <property type="match status" value="1"/>
</dbReference>
<dbReference type="KEGG" id="cdf:CD630_18400"/>
<evidence type="ECO:0000313" key="4">
    <source>
        <dbReference type="EMBL" id="CAJ68711.1"/>
    </source>
</evidence>
<dbReference type="EMBL" id="AM180355">
    <property type="protein sequence ID" value="CAJ68711.1"/>
    <property type="molecule type" value="Genomic_DNA"/>
</dbReference>